<feature type="chain" id="PRO_5015689448" evidence="1">
    <location>
        <begin position="28"/>
        <end position="73"/>
    </location>
</feature>
<sequence>MTRNLLTVTGAAAGLVLLTLAAAEASAAEPTAAAAGGADSVTVVRGPDDRLQQARTRREQVIRRLSPAFQIVP</sequence>
<gene>
    <name evidence="2" type="ORF">C3942_04460</name>
</gene>
<proteinExistence type="predicted"/>
<evidence type="ECO:0000256" key="1">
    <source>
        <dbReference type="SAM" id="SignalP"/>
    </source>
</evidence>
<reference evidence="2 3" key="1">
    <citation type="submission" date="2018-02" db="EMBL/GenBank/DDBJ databases">
        <title>Genome sequencing of Solimonas sp. HR-BB.</title>
        <authorList>
            <person name="Lee Y."/>
            <person name="Jeon C.O."/>
        </authorList>
    </citation>
    <scope>NUCLEOTIDE SEQUENCE [LARGE SCALE GENOMIC DNA]</scope>
    <source>
        <strain evidence="2 3">HR-BB</strain>
    </source>
</reference>
<feature type="signal peptide" evidence="1">
    <location>
        <begin position="1"/>
        <end position="27"/>
    </location>
</feature>
<organism evidence="2 3">
    <name type="scientific">Solimonas fluminis</name>
    <dbReference type="NCBI Taxonomy" id="2086571"/>
    <lineage>
        <taxon>Bacteria</taxon>
        <taxon>Pseudomonadati</taxon>
        <taxon>Pseudomonadota</taxon>
        <taxon>Gammaproteobacteria</taxon>
        <taxon>Nevskiales</taxon>
        <taxon>Nevskiaceae</taxon>
        <taxon>Solimonas</taxon>
    </lineage>
</organism>
<name>A0A2S5TIX0_9GAMM</name>
<keyword evidence="1" id="KW-0732">Signal</keyword>
<protein>
    <submittedName>
        <fullName evidence="2">Uncharacterized protein</fullName>
    </submittedName>
</protein>
<comment type="caution">
    <text evidence="2">The sequence shown here is derived from an EMBL/GenBank/DDBJ whole genome shotgun (WGS) entry which is preliminary data.</text>
</comment>
<dbReference type="EMBL" id="PSNW01000002">
    <property type="protein sequence ID" value="PPE74936.1"/>
    <property type="molecule type" value="Genomic_DNA"/>
</dbReference>
<accession>A0A2S5TIX0</accession>
<keyword evidence="3" id="KW-1185">Reference proteome</keyword>
<dbReference type="Proteomes" id="UP000238220">
    <property type="component" value="Unassembled WGS sequence"/>
</dbReference>
<dbReference type="RefSeq" id="WP_104229163.1">
    <property type="nucleotide sequence ID" value="NZ_PSNW01000002.1"/>
</dbReference>
<evidence type="ECO:0000313" key="3">
    <source>
        <dbReference type="Proteomes" id="UP000238220"/>
    </source>
</evidence>
<dbReference type="AlphaFoldDB" id="A0A2S5TIX0"/>
<evidence type="ECO:0000313" key="2">
    <source>
        <dbReference type="EMBL" id="PPE74936.1"/>
    </source>
</evidence>